<organism evidence="1 2">
    <name type="scientific">Paenibacillus eucommiae</name>
    <dbReference type="NCBI Taxonomy" id="1355755"/>
    <lineage>
        <taxon>Bacteria</taxon>
        <taxon>Bacillati</taxon>
        <taxon>Bacillota</taxon>
        <taxon>Bacilli</taxon>
        <taxon>Bacillales</taxon>
        <taxon>Paenibacillaceae</taxon>
        <taxon>Paenibacillus</taxon>
    </lineage>
</organism>
<dbReference type="Gene3D" id="3.30.460.10">
    <property type="entry name" value="Beta Polymerase, domain 2"/>
    <property type="match status" value="1"/>
</dbReference>
<dbReference type="Pfam" id="PF04229">
    <property type="entry name" value="GrpB"/>
    <property type="match status" value="1"/>
</dbReference>
<name>A0ABS4IQF7_9BACL</name>
<dbReference type="PANTHER" id="PTHR34822:SF1">
    <property type="entry name" value="GRPB FAMILY PROTEIN"/>
    <property type="match status" value="1"/>
</dbReference>
<dbReference type="SUPFAM" id="SSF81301">
    <property type="entry name" value="Nucleotidyltransferase"/>
    <property type="match status" value="1"/>
</dbReference>
<dbReference type="Proteomes" id="UP001519287">
    <property type="component" value="Unassembled WGS sequence"/>
</dbReference>
<evidence type="ECO:0000313" key="1">
    <source>
        <dbReference type="EMBL" id="MBP1989805.1"/>
    </source>
</evidence>
<gene>
    <name evidence="1" type="ORF">J2Z66_001403</name>
</gene>
<comment type="caution">
    <text evidence="1">The sequence shown here is derived from an EMBL/GenBank/DDBJ whole genome shotgun (WGS) entry which is preliminary data.</text>
</comment>
<dbReference type="RefSeq" id="WP_209970600.1">
    <property type="nucleotide sequence ID" value="NZ_JAGGLB010000003.1"/>
</dbReference>
<accession>A0ABS4IQF7</accession>
<sequence>MAEPIIVLPYDREWKKEFLKTGNLIRNSLGEFAIRIDHIGSTSIEGLDAKPIIDIQITVKSLDPLEIYKGRLEKIGYFHKADNPDKTKRYFRELPGKKRTHIHVRESGSWSSLFPLLFRDYMRCHENECNLYAELKYKLMNLYANEREKYVEEKEPLIWEIMRRANHWSQETGWKPEISDI</sequence>
<evidence type="ECO:0000313" key="2">
    <source>
        <dbReference type="Proteomes" id="UP001519287"/>
    </source>
</evidence>
<dbReference type="InterPro" id="IPR007344">
    <property type="entry name" value="GrpB/CoaE"/>
</dbReference>
<reference evidence="1 2" key="1">
    <citation type="submission" date="2021-03" db="EMBL/GenBank/DDBJ databases">
        <title>Genomic Encyclopedia of Type Strains, Phase IV (KMG-IV): sequencing the most valuable type-strain genomes for metagenomic binning, comparative biology and taxonomic classification.</title>
        <authorList>
            <person name="Goeker M."/>
        </authorList>
    </citation>
    <scope>NUCLEOTIDE SEQUENCE [LARGE SCALE GENOMIC DNA]</scope>
    <source>
        <strain evidence="1 2">DSM 26048</strain>
    </source>
</reference>
<proteinExistence type="predicted"/>
<protein>
    <submittedName>
        <fullName evidence="1">GrpB-like predicted nucleotidyltransferase (UPF0157 family)</fullName>
    </submittedName>
</protein>
<dbReference type="EMBL" id="JAGGLB010000003">
    <property type="protein sequence ID" value="MBP1989805.1"/>
    <property type="molecule type" value="Genomic_DNA"/>
</dbReference>
<dbReference type="PANTHER" id="PTHR34822">
    <property type="entry name" value="GRPB DOMAIN PROTEIN (AFU_ORTHOLOGUE AFUA_1G01530)"/>
    <property type="match status" value="1"/>
</dbReference>
<keyword evidence="2" id="KW-1185">Reference proteome</keyword>
<dbReference type="InterPro" id="IPR043519">
    <property type="entry name" value="NT_sf"/>
</dbReference>